<dbReference type="WBParaSite" id="ES5_v2.g23732.t1">
    <property type="protein sequence ID" value="ES5_v2.g23732.t1"/>
    <property type="gene ID" value="ES5_v2.g23732"/>
</dbReference>
<name>A0AC34G1X0_9BILA</name>
<evidence type="ECO:0000313" key="2">
    <source>
        <dbReference type="WBParaSite" id="ES5_v2.g23732.t1"/>
    </source>
</evidence>
<reference evidence="2" key="1">
    <citation type="submission" date="2022-11" db="UniProtKB">
        <authorList>
            <consortium name="WormBaseParasite"/>
        </authorList>
    </citation>
    <scope>IDENTIFICATION</scope>
</reference>
<evidence type="ECO:0000313" key="1">
    <source>
        <dbReference type="Proteomes" id="UP000887579"/>
    </source>
</evidence>
<proteinExistence type="predicted"/>
<organism evidence="1 2">
    <name type="scientific">Panagrolaimus sp. ES5</name>
    <dbReference type="NCBI Taxonomy" id="591445"/>
    <lineage>
        <taxon>Eukaryota</taxon>
        <taxon>Metazoa</taxon>
        <taxon>Ecdysozoa</taxon>
        <taxon>Nematoda</taxon>
        <taxon>Chromadorea</taxon>
        <taxon>Rhabditida</taxon>
        <taxon>Tylenchina</taxon>
        <taxon>Panagrolaimomorpha</taxon>
        <taxon>Panagrolaimoidea</taxon>
        <taxon>Panagrolaimidae</taxon>
        <taxon>Panagrolaimus</taxon>
    </lineage>
</organism>
<accession>A0AC34G1X0</accession>
<dbReference type="Proteomes" id="UP000887579">
    <property type="component" value="Unplaced"/>
</dbReference>
<protein>
    <submittedName>
        <fullName evidence="2">Uncharacterized protein</fullName>
    </submittedName>
</protein>
<sequence length="163" mass="18320">MDQVNLPTQSRFSNHIFDGDESKLMPGMYVKISTGTVIYLDSIPFPDRTDPHARKLNLKAGQNDRAVDVAGSAKAAGFTNGSKFLESLGFKINDAGDLVVKTTAEGEFSKLTKFIDGARREERERQHYRRQPFQVMKNYVPPTPPVVEHAADPVIFKWNFANF</sequence>